<keyword evidence="3" id="KW-1185">Reference proteome</keyword>
<sequence>MAEASALLEGLVIAWDKGNRKIIVECDNESVVHFALGLREPPGHVKTLIGRIKGLSRRDWETKSVALFVGSMFCRDLHHRCWDGFCVNSRRRLVFPVENKLMIISVKEVLSIGIDKAENYCSEAKENP</sequence>
<dbReference type="InterPro" id="IPR044730">
    <property type="entry name" value="RNase_H-like_dom_plant"/>
</dbReference>
<evidence type="ECO:0000313" key="3">
    <source>
        <dbReference type="Proteomes" id="UP000467840"/>
    </source>
</evidence>
<evidence type="ECO:0000313" key="2">
    <source>
        <dbReference type="EMBL" id="KAF2297192.1"/>
    </source>
</evidence>
<dbReference type="Pfam" id="PF13456">
    <property type="entry name" value="RVT_3"/>
    <property type="match status" value="1"/>
</dbReference>
<organism evidence="2 3">
    <name type="scientific">Hevea brasiliensis</name>
    <name type="common">Para rubber tree</name>
    <name type="synonym">Siphonia brasiliensis</name>
    <dbReference type="NCBI Taxonomy" id="3981"/>
    <lineage>
        <taxon>Eukaryota</taxon>
        <taxon>Viridiplantae</taxon>
        <taxon>Streptophyta</taxon>
        <taxon>Embryophyta</taxon>
        <taxon>Tracheophyta</taxon>
        <taxon>Spermatophyta</taxon>
        <taxon>Magnoliopsida</taxon>
        <taxon>eudicotyledons</taxon>
        <taxon>Gunneridae</taxon>
        <taxon>Pentapetalae</taxon>
        <taxon>rosids</taxon>
        <taxon>fabids</taxon>
        <taxon>Malpighiales</taxon>
        <taxon>Euphorbiaceae</taxon>
        <taxon>Crotonoideae</taxon>
        <taxon>Micrandreae</taxon>
        <taxon>Hevea</taxon>
    </lineage>
</organism>
<proteinExistence type="predicted"/>
<dbReference type="GO" id="GO:0004523">
    <property type="term" value="F:RNA-DNA hybrid ribonuclease activity"/>
    <property type="evidence" value="ECO:0007669"/>
    <property type="project" value="InterPro"/>
</dbReference>
<dbReference type="InterPro" id="IPR002156">
    <property type="entry name" value="RNaseH_domain"/>
</dbReference>
<dbReference type="CDD" id="cd06222">
    <property type="entry name" value="RNase_H_like"/>
    <property type="match status" value="1"/>
</dbReference>
<dbReference type="GO" id="GO:0003676">
    <property type="term" value="F:nucleic acid binding"/>
    <property type="evidence" value="ECO:0007669"/>
    <property type="project" value="InterPro"/>
</dbReference>
<gene>
    <name evidence="2" type="ORF">GH714_019156</name>
</gene>
<comment type="caution">
    <text evidence="2">The sequence shown here is derived from an EMBL/GenBank/DDBJ whole genome shotgun (WGS) entry which is preliminary data.</text>
</comment>
<dbReference type="AlphaFoldDB" id="A0A6A6L6X9"/>
<name>A0A6A6L6X9_HEVBR</name>
<protein>
    <recommendedName>
        <fullName evidence="1">RNase H type-1 domain-containing protein</fullName>
    </recommendedName>
</protein>
<evidence type="ECO:0000259" key="1">
    <source>
        <dbReference type="Pfam" id="PF13456"/>
    </source>
</evidence>
<accession>A0A6A6L6X9</accession>
<dbReference type="Proteomes" id="UP000467840">
    <property type="component" value="Chromosome 18"/>
</dbReference>
<dbReference type="EMBL" id="JAAGAX010000012">
    <property type="protein sequence ID" value="KAF2297192.1"/>
    <property type="molecule type" value="Genomic_DNA"/>
</dbReference>
<reference evidence="2 3" key="1">
    <citation type="journal article" date="2020" name="Mol. Plant">
        <title>The Chromosome-Based Rubber Tree Genome Provides New Insights into Spurge Genome Evolution and Rubber Biosynthesis.</title>
        <authorList>
            <person name="Liu J."/>
            <person name="Shi C."/>
            <person name="Shi C.C."/>
            <person name="Li W."/>
            <person name="Zhang Q.J."/>
            <person name="Zhang Y."/>
            <person name="Li K."/>
            <person name="Lu H.F."/>
            <person name="Shi C."/>
            <person name="Zhu S.T."/>
            <person name="Xiao Z.Y."/>
            <person name="Nan H."/>
            <person name="Yue Y."/>
            <person name="Zhu X.G."/>
            <person name="Wu Y."/>
            <person name="Hong X.N."/>
            <person name="Fan G.Y."/>
            <person name="Tong Y."/>
            <person name="Zhang D."/>
            <person name="Mao C.L."/>
            <person name="Liu Y.L."/>
            <person name="Hao S.J."/>
            <person name="Liu W.Q."/>
            <person name="Lv M.Q."/>
            <person name="Zhang H.B."/>
            <person name="Liu Y."/>
            <person name="Hu-Tang G.R."/>
            <person name="Wang J.P."/>
            <person name="Wang J.H."/>
            <person name="Sun Y.H."/>
            <person name="Ni S.B."/>
            <person name="Chen W.B."/>
            <person name="Zhang X.C."/>
            <person name="Jiao Y.N."/>
            <person name="Eichler E.E."/>
            <person name="Li G.H."/>
            <person name="Liu X."/>
            <person name="Gao L.Z."/>
        </authorList>
    </citation>
    <scope>NUCLEOTIDE SEQUENCE [LARGE SCALE GENOMIC DNA]</scope>
    <source>
        <strain evidence="3">cv. GT1</strain>
        <tissue evidence="2">Leaf</tissue>
    </source>
</reference>
<feature type="domain" description="RNase H type-1" evidence="1">
    <location>
        <begin position="1"/>
        <end position="62"/>
    </location>
</feature>